<feature type="compositionally biased region" description="Polar residues" evidence="1">
    <location>
        <begin position="33"/>
        <end position="44"/>
    </location>
</feature>
<evidence type="ECO:0000313" key="5">
    <source>
        <dbReference type="Proteomes" id="UP000285146"/>
    </source>
</evidence>
<dbReference type="SUPFAM" id="SSF46565">
    <property type="entry name" value="Chaperone J-domain"/>
    <property type="match status" value="1"/>
</dbReference>
<sequence length="288" mass="33205">MRLRSGRKYEPGVSHGPEVEDIAFEYELKPKSMSITHTPTSSKKGSALNKRPASNKSPALNKRPACNKRPASIKSPSLNKRPPTYTGLPLSALRWLIDVVYHRTYVYMVLLGLIFMLIAILSLPKLIQLYTQKTPANHYHVLGVSPLANKTTIRTAYRKLSFENHPDKAGSASQLDFASIREAYKILSAEDHIRCNYDLRHNIHGLWSFADCLEVTARFEKENRRRLAFEVEEVRRQRFERQKRRKEREEMARKLEEERKKAQLPSRPVAFFRGLAAGFSNTLQRSKD</sequence>
<dbReference type="InterPro" id="IPR052276">
    <property type="entry name" value="Diphthamide-biosynth_chaperone"/>
</dbReference>
<comment type="caution">
    <text evidence="4">The sequence shown here is derived from an EMBL/GenBank/DDBJ whole genome shotgun (WGS) entry which is preliminary data.</text>
</comment>
<dbReference type="Pfam" id="PF00226">
    <property type="entry name" value="DnaJ"/>
    <property type="match status" value="1"/>
</dbReference>
<reference evidence="4 5" key="1">
    <citation type="submission" date="2015-09" db="EMBL/GenBank/DDBJ databases">
        <title>Host preference determinants of Valsa canker pathogens revealed by comparative genomics.</title>
        <authorList>
            <person name="Yin Z."/>
            <person name="Huang L."/>
        </authorList>
    </citation>
    <scope>NUCLEOTIDE SEQUENCE [LARGE SCALE GENOMIC DNA]</scope>
    <source>
        <strain evidence="4 5">SXYLt</strain>
    </source>
</reference>
<dbReference type="PANTHER" id="PTHR44240">
    <property type="entry name" value="DNAJ DOMAIN (PROKARYOTIC HEAT SHOCK PROTEIN)-RELATED"/>
    <property type="match status" value="1"/>
</dbReference>
<dbReference type="InterPro" id="IPR036869">
    <property type="entry name" value="J_dom_sf"/>
</dbReference>
<name>A0A423XI59_9PEZI</name>
<keyword evidence="2" id="KW-0812">Transmembrane</keyword>
<dbReference type="SMART" id="SM00271">
    <property type="entry name" value="DnaJ"/>
    <property type="match status" value="1"/>
</dbReference>
<organism evidence="4 5">
    <name type="scientific">Cytospora leucostoma</name>
    <dbReference type="NCBI Taxonomy" id="1230097"/>
    <lineage>
        <taxon>Eukaryota</taxon>
        <taxon>Fungi</taxon>
        <taxon>Dikarya</taxon>
        <taxon>Ascomycota</taxon>
        <taxon>Pezizomycotina</taxon>
        <taxon>Sordariomycetes</taxon>
        <taxon>Sordariomycetidae</taxon>
        <taxon>Diaporthales</taxon>
        <taxon>Cytosporaceae</taxon>
        <taxon>Cytospora</taxon>
    </lineage>
</organism>
<accession>A0A423XI59</accession>
<feature type="region of interest" description="Disordered" evidence="1">
    <location>
        <begin position="240"/>
        <end position="261"/>
    </location>
</feature>
<dbReference type="CDD" id="cd06257">
    <property type="entry name" value="DnaJ"/>
    <property type="match status" value="1"/>
</dbReference>
<dbReference type="Proteomes" id="UP000285146">
    <property type="component" value="Unassembled WGS sequence"/>
</dbReference>
<feature type="domain" description="J" evidence="3">
    <location>
        <begin position="137"/>
        <end position="201"/>
    </location>
</feature>
<keyword evidence="2" id="KW-1133">Transmembrane helix</keyword>
<keyword evidence="2" id="KW-0472">Membrane</keyword>
<dbReference type="InParanoid" id="A0A423XI59"/>
<dbReference type="InterPro" id="IPR001623">
    <property type="entry name" value="DnaJ_domain"/>
</dbReference>
<dbReference type="PROSITE" id="PS50076">
    <property type="entry name" value="DNAJ_2"/>
    <property type="match status" value="1"/>
</dbReference>
<feature type="region of interest" description="Disordered" evidence="1">
    <location>
        <begin position="33"/>
        <end position="80"/>
    </location>
</feature>
<dbReference type="Gene3D" id="1.10.287.110">
    <property type="entry name" value="DnaJ domain"/>
    <property type="match status" value="1"/>
</dbReference>
<proteinExistence type="predicted"/>
<protein>
    <recommendedName>
        <fullName evidence="3">J domain-containing protein</fullName>
    </recommendedName>
</protein>
<feature type="transmembrane region" description="Helical" evidence="2">
    <location>
        <begin position="104"/>
        <end position="123"/>
    </location>
</feature>
<dbReference type="EMBL" id="LKEB01000007">
    <property type="protein sequence ID" value="ROW16032.1"/>
    <property type="molecule type" value="Genomic_DNA"/>
</dbReference>
<dbReference type="OrthoDB" id="10250354at2759"/>
<evidence type="ECO:0000256" key="1">
    <source>
        <dbReference type="SAM" id="MobiDB-lite"/>
    </source>
</evidence>
<evidence type="ECO:0000259" key="3">
    <source>
        <dbReference type="PROSITE" id="PS50076"/>
    </source>
</evidence>
<feature type="compositionally biased region" description="Basic and acidic residues" evidence="1">
    <location>
        <begin position="247"/>
        <end position="261"/>
    </location>
</feature>
<keyword evidence="5" id="KW-1185">Reference proteome</keyword>
<evidence type="ECO:0000313" key="4">
    <source>
        <dbReference type="EMBL" id="ROW16032.1"/>
    </source>
</evidence>
<dbReference type="STRING" id="1230097.A0A423XI59"/>
<dbReference type="PRINTS" id="PR00625">
    <property type="entry name" value="JDOMAIN"/>
</dbReference>
<dbReference type="AlphaFoldDB" id="A0A423XI59"/>
<evidence type="ECO:0000256" key="2">
    <source>
        <dbReference type="SAM" id="Phobius"/>
    </source>
</evidence>
<dbReference type="PANTHER" id="PTHR44240:SF10">
    <property type="entry name" value="J DOMAIN-CONTAINING PROTEIN"/>
    <property type="match status" value="1"/>
</dbReference>
<gene>
    <name evidence="4" type="ORF">VPNG_02522</name>
</gene>